<feature type="region of interest" description="Disordered" evidence="10">
    <location>
        <begin position="25"/>
        <end position="99"/>
    </location>
</feature>
<keyword evidence="7 9" id="KW-0482">Metalloprotease</keyword>
<sequence>MSRTRKAAMLAAAAALLLSACDAGGQGAASGSLEAAGGSANAASPSVAASPSAAASPSPAAEPSAAASPAPAEPAASAAPAMSPKPASPKEEKKPVPERKRKLPSGFVYVDEVIPTAQYEIRYFTDYNFVGARLDGYNAPYAILTKQAAEALKEAHDFLAPKGYGLKIFDAYRPAKAVRQFVAWSKDASDQRMKEEFYPEVDKAKAFKLGYISSRSGHSRGSTVDLTLFERKTGKEADMGSPFDFFGDISSHGTPEIGKAPAERRALLKRAMELAGFKPYSKEWWHYTLEKEPFPKKYFDFDIE</sequence>
<dbReference type="AlphaFoldDB" id="A0A2N5N2M0"/>
<organism evidence="12 13">
    <name type="scientific">Paenibacillus pasadenensis</name>
    <dbReference type="NCBI Taxonomy" id="217090"/>
    <lineage>
        <taxon>Bacteria</taxon>
        <taxon>Bacillati</taxon>
        <taxon>Bacillota</taxon>
        <taxon>Bacilli</taxon>
        <taxon>Bacillales</taxon>
        <taxon>Paenibacillaceae</taxon>
        <taxon>Paenibacillus</taxon>
    </lineage>
</organism>
<dbReference type="GO" id="GO:0006508">
    <property type="term" value="P:proteolysis"/>
    <property type="evidence" value="ECO:0007669"/>
    <property type="project" value="UniProtKB-KW"/>
</dbReference>
<evidence type="ECO:0000256" key="4">
    <source>
        <dbReference type="ARBA" id="ARBA00022801"/>
    </source>
</evidence>
<dbReference type="PANTHER" id="PTHR43126:SF1">
    <property type="entry name" value="D-ALANYL-D-ALANINE DIPEPTIDASE"/>
    <property type="match status" value="1"/>
</dbReference>
<feature type="active site" description="Proton donor/acceptor" evidence="9">
    <location>
        <position position="283"/>
    </location>
</feature>
<dbReference type="SUPFAM" id="SSF55166">
    <property type="entry name" value="Hedgehog/DD-peptidase"/>
    <property type="match status" value="1"/>
</dbReference>
<evidence type="ECO:0000256" key="11">
    <source>
        <dbReference type="SAM" id="SignalP"/>
    </source>
</evidence>
<feature type="compositionally biased region" description="Basic and acidic residues" evidence="10">
    <location>
        <begin position="88"/>
        <end position="98"/>
    </location>
</feature>
<evidence type="ECO:0000256" key="1">
    <source>
        <dbReference type="ARBA" id="ARBA00001362"/>
    </source>
</evidence>
<comment type="function">
    <text evidence="9">Catalyzes hydrolysis of the D-alanyl-D-alanine dipeptide.</text>
</comment>
<evidence type="ECO:0000313" key="13">
    <source>
        <dbReference type="Proteomes" id="UP000234789"/>
    </source>
</evidence>
<feature type="chain" id="PRO_5039564730" description="D-alanyl-D-alanine dipeptidase" evidence="11">
    <location>
        <begin position="26"/>
        <end position="304"/>
    </location>
</feature>
<keyword evidence="4 9" id="KW-0378">Hydrolase</keyword>
<keyword evidence="3 9" id="KW-0479">Metal-binding</keyword>
<keyword evidence="6 9" id="KW-0224">Dipeptidase</keyword>
<evidence type="ECO:0000256" key="7">
    <source>
        <dbReference type="ARBA" id="ARBA00023049"/>
    </source>
</evidence>
<feature type="site" description="Transition state stabilizer" evidence="9">
    <location>
        <position position="173"/>
    </location>
</feature>
<feature type="binding site" evidence="9">
    <location>
        <position position="225"/>
    </location>
    <ligand>
        <name>Zn(2+)</name>
        <dbReference type="ChEBI" id="CHEBI:29105"/>
        <note>catalytic</note>
    </ligand>
</feature>
<feature type="signal peptide" evidence="11">
    <location>
        <begin position="1"/>
        <end position="25"/>
    </location>
</feature>
<evidence type="ECO:0000256" key="5">
    <source>
        <dbReference type="ARBA" id="ARBA00022833"/>
    </source>
</evidence>
<evidence type="ECO:0000256" key="2">
    <source>
        <dbReference type="ARBA" id="ARBA00022670"/>
    </source>
</evidence>
<dbReference type="HAMAP" id="MF_01924">
    <property type="entry name" value="A_A_dipeptidase"/>
    <property type="match status" value="1"/>
</dbReference>
<feature type="compositionally biased region" description="Low complexity" evidence="10">
    <location>
        <begin position="25"/>
        <end position="85"/>
    </location>
</feature>
<evidence type="ECO:0000256" key="10">
    <source>
        <dbReference type="SAM" id="MobiDB-lite"/>
    </source>
</evidence>
<feature type="binding site" evidence="9">
    <location>
        <position position="218"/>
    </location>
    <ligand>
        <name>Zn(2+)</name>
        <dbReference type="ChEBI" id="CHEBI:29105"/>
        <note>catalytic</note>
    </ligand>
</feature>
<accession>A0A2N5N2M0</accession>
<name>A0A2N5N2M0_9BACL</name>
<keyword evidence="13" id="KW-1185">Reference proteome</keyword>
<dbReference type="GO" id="GO:0071555">
    <property type="term" value="P:cell wall organization"/>
    <property type="evidence" value="ECO:0007669"/>
    <property type="project" value="UniProtKB-KW"/>
</dbReference>
<dbReference type="RefSeq" id="WP_219623322.1">
    <property type="nucleotide sequence ID" value="NZ_NFEZ01000004.1"/>
</dbReference>
<dbReference type="InterPro" id="IPR009045">
    <property type="entry name" value="Zn_M74/Hedgehog-like"/>
</dbReference>
<keyword evidence="5 9" id="KW-0862">Zinc</keyword>
<dbReference type="Proteomes" id="UP000234789">
    <property type="component" value="Unassembled WGS sequence"/>
</dbReference>
<evidence type="ECO:0000256" key="6">
    <source>
        <dbReference type="ARBA" id="ARBA00022997"/>
    </source>
</evidence>
<dbReference type="GO" id="GO:0008237">
    <property type="term" value="F:metallopeptidase activity"/>
    <property type="evidence" value="ECO:0007669"/>
    <property type="project" value="UniProtKB-KW"/>
</dbReference>
<dbReference type="PROSITE" id="PS51257">
    <property type="entry name" value="PROKAR_LIPOPROTEIN"/>
    <property type="match status" value="1"/>
</dbReference>
<dbReference type="GO" id="GO:0008270">
    <property type="term" value="F:zinc ion binding"/>
    <property type="evidence" value="ECO:0007669"/>
    <property type="project" value="UniProtKB-UniRule"/>
</dbReference>
<evidence type="ECO:0000313" key="12">
    <source>
        <dbReference type="EMBL" id="PLT44597.1"/>
    </source>
</evidence>
<reference evidence="12 13" key="1">
    <citation type="submission" date="2017-05" db="EMBL/GenBank/DDBJ databases">
        <title>Functional genome analysis of Paenibacillus pasadenensis strain R16: insights on endophytic life style and antifungal activity.</title>
        <authorList>
            <person name="Passera A."/>
            <person name="Marcolungo L."/>
            <person name="Casati P."/>
            <person name="Brasca M."/>
            <person name="Quaglino F."/>
            <person name="Delledonne M."/>
        </authorList>
    </citation>
    <scope>NUCLEOTIDE SEQUENCE [LARGE SCALE GENOMIC DNA]</scope>
    <source>
        <strain evidence="12 13">R16</strain>
    </source>
</reference>
<dbReference type="Pfam" id="PF01427">
    <property type="entry name" value="Peptidase_M15"/>
    <property type="match status" value="1"/>
</dbReference>
<dbReference type="EMBL" id="NFEZ01000004">
    <property type="protein sequence ID" value="PLT44597.1"/>
    <property type="molecule type" value="Genomic_DNA"/>
</dbReference>
<comment type="similarity">
    <text evidence="9">Belongs to the peptidase M15D family.</text>
</comment>
<keyword evidence="11" id="KW-0732">Signal</keyword>
<dbReference type="EC" id="3.4.13.22" evidence="9"/>
<evidence type="ECO:0000256" key="3">
    <source>
        <dbReference type="ARBA" id="ARBA00022723"/>
    </source>
</evidence>
<keyword evidence="2 9" id="KW-0645">Protease</keyword>
<keyword evidence="8" id="KW-0961">Cell wall biogenesis/degradation</keyword>
<protein>
    <recommendedName>
        <fullName evidence="9">D-alanyl-D-alanine dipeptidase</fullName>
        <shortName evidence="9">D-Ala-D-Ala dipeptidase</shortName>
        <ecNumber evidence="9">3.4.13.22</ecNumber>
    </recommendedName>
</protein>
<dbReference type="PANTHER" id="PTHR43126">
    <property type="entry name" value="D-ALANYL-D-ALANINE DIPEPTIDASE"/>
    <property type="match status" value="1"/>
</dbReference>
<comment type="caution">
    <text evidence="12">The sequence shown here is derived from an EMBL/GenBank/DDBJ whole genome shotgun (WGS) entry which is preliminary data.</text>
</comment>
<dbReference type="InterPro" id="IPR000755">
    <property type="entry name" value="A_A_dipeptidase"/>
</dbReference>
<evidence type="ECO:0000256" key="9">
    <source>
        <dbReference type="HAMAP-Rule" id="MF_01924"/>
    </source>
</evidence>
<proteinExistence type="inferred from homology"/>
<dbReference type="GO" id="GO:0160237">
    <property type="term" value="F:D-Ala-D-Ala dipeptidase activity"/>
    <property type="evidence" value="ECO:0007669"/>
    <property type="project" value="UniProtKB-EC"/>
</dbReference>
<comment type="catalytic activity">
    <reaction evidence="1 9">
        <text>D-alanyl-D-alanine + H2O = 2 D-alanine</text>
        <dbReference type="Rhea" id="RHEA:20661"/>
        <dbReference type="ChEBI" id="CHEBI:15377"/>
        <dbReference type="ChEBI" id="CHEBI:57416"/>
        <dbReference type="ChEBI" id="CHEBI:57822"/>
        <dbReference type="EC" id="3.4.13.22"/>
    </reaction>
</comment>
<comment type="cofactor">
    <cofactor evidence="9">
        <name>Zn(2+)</name>
        <dbReference type="ChEBI" id="CHEBI:29105"/>
    </cofactor>
    <text evidence="9">Binds 1 zinc ion per subunit.</text>
</comment>
<dbReference type="Gene3D" id="3.30.1380.10">
    <property type="match status" value="1"/>
</dbReference>
<evidence type="ECO:0000256" key="8">
    <source>
        <dbReference type="ARBA" id="ARBA00023316"/>
    </source>
</evidence>
<dbReference type="CDD" id="cd14817">
    <property type="entry name" value="D-Ala-D-Ala_dipeptidase_VanX"/>
    <property type="match status" value="1"/>
</dbReference>
<gene>
    <name evidence="12" type="ORF">B8V81_3028</name>
</gene>
<feature type="binding site" evidence="9">
    <location>
        <position position="286"/>
    </location>
    <ligand>
        <name>Zn(2+)</name>
        <dbReference type="ChEBI" id="CHEBI:29105"/>
        <note>catalytic</note>
    </ligand>
</feature>